<reference evidence="9 10" key="1">
    <citation type="journal article" date="2012" name="Science">
        <title>The Paleozoic origin of enzymatic lignin decomposition reconstructed from 31 fungal genomes.</title>
        <authorList>
            <person name="Floudas D."/>
            <person name="Binder M."/>
            <person name="Riley R."/>
            <person name="Barry K."/>
            <person name="Blanchette R.A."/>
            <person name="Henrissat B."/>
            <person name="Martinez A.T."/>
            <person name="Otillar R."/>
            <person name="Spatafora J.W."/>
            <person name="Yadav J.S."/>
            <person name="Aerts A."/>
            <person name="Benoit I."/>
            <person name="Boyd A."/>
            <person name="Carlson A."/>
            <person name="Copeland A."/>
            <person name="Coutinho P.M."/>
            <person name="de Vries R.P."/>
            <person name="Ferreira P."/>
            <person name="Findley K."/>
            <person name="Foster B."/>
            <person name="Gaskell J."/>
            <person name="Glotzer D."/>
            <person name="Gorecki P."/>
            <person name="Heitman J."/>
            <person name="Hesse C."/>
            <person name="Hori C."/>
            <person name="Igarashi K."/>
            <person name="Jurgens J.A."/>
            <person name="Kallen N."/>
            <person name="Kersten P."/>
            <person name="Kohler A."/>
            <person name="Kuees U."/>
            <person name="Kumar T.K.A."/>
            <person name="Kuo A."/>
            <person name="LaButti K."/>
            <person name="Larrondo L.F."/>
            <person name="Lindquist E."/>
            <person name="Ling A."/>
            <person name="Lombard V."/>
            <person name="Lucas S."/>
            <person name="Lundell T."/>
            <person name="Martin R."/>
            <person name="McLaughlin D.J."/>
            <person name="Morgenstern I."/>
            <person name="Morin E."/>
            <person name="Murat C."/>
            <person name="Nagy L.G."/>
            <person name="Nolan M."/>
            <person name="Ohm R.A."/>
            <person name="Patyshakuliyeva A."/>
            <person name="Rokas A."/>
            <person name="Ruiz-Duenas F.J."/>
            <person name="Sabat G."/>
            <person name="Salamov A."/>
            <person name="Samejima M."/>
            <person name="Schmutz J."/>
            <person name="Slot J.C."/>
            <person name="St John F."/>
            <person name="Stenlid J."/>
            <person name="Sun H."/>
            <person name="Sun S."/>
            <person name="Syed K."/>
            <person name="Tsang A."/>
            <person name="Wiebenga A."/>
            <person name="Young D."/>
            <person name="Pisabarro A."/>
            <person name="Eastwood D.C."/>
            <person name="Martin F."/>
            <person name="Cullen D."/>
            <person name="Grigoriev I.V."/>
            <person name="Hibbett D.S."/>
        </authorList>
    </citation>
    <scope>NUCLEOTIDE SEQUENCE [LARGE SCALE GENOMIC DNA]</scope>
    <source>
        <strain evidence="9 10">DJM-731 SS1</strain>
    </source>
</reference>
<dbReference type="Pfam" id="PF02893">
    <property type="entry name" value="GRAM"/>
    <property type="match status" value="1"/>
</dbReference>
<feature type="compositionally biased region" description="Polar residues" evidence="6">
    <location>
        <begin position="265"/>
        <end position="289"/>
    </location>
</feature>
<comment type="similarity">
    <text evidence="2">Belongs to the YSP2 family.</text>
</comment>
<dbReference type="PROSITE" id="PS51778">
    <property type="entry name" value="VAST"/>
    <property type="match status" value="1"/>
</dbReference>
<gene>
    <name evidence="9" type="ORF">DACRYDRAFT_94346</name>
</gene>
<feature type="transmembrane region" description="Helical" evidence="7">
    <location>
        <begin position="576"/>
        <end position="598"/>
    </location>
</feature>
<dbReference type="PANTHER" id="PTHR23319">
    <property type="entry name" value="GRAM DOMAIN CONTAINING 1B, ISOFORM E"/>
    <property type="match status" value="1"/>
</dbReference>
<dbReference type="GO" id="GO:0005739">
    <property type="term" value="C:mitochondrion"/>
    <property type="evidence" value="ECO:0007669"/>
    <property type="project" value="TreeGrafter"/>
</dbReference>
<keyword evidence="3 7" id="KW-0812">Transmembrane</keyword>
<protein>
    <recommendedName>
        <fullName evidence="8">VASt domain-containing protein</fullName>
    </recommendedName>
</protein>
<dbReference type="Proteomes" id="UP000030653">
    <property type="component" value="Unassembled WGS sequence"/>
</dbReference>
<evidence type="ECO:0000256" key="2">
    <source>
        <dbReference type="ARBA" id="ARBA00006582"/>
    </source>
</evidence>
<dbReference type="GO" id="GO:0120015">
    <property type="term" value="F:sterol transfer activity"/>
    <property type="evidence" value="ECO:0007669"/>
    <property type="project" value="TreeGrafter"/>
</dbReference>
<dbReference type="Pfam" id="PF16016">
    <property type="entry name" value="VASt"/>
    <property type="match status" value="1"/>
</dbReference>
<evidence type="ECO:0000313" key="10">
    <source>
        <dbReference type="Proteomes" id="UP000030653"/>
    </source>
</evidence>
<keyword evidence="10" id="KW-1185">Reference proteome</keyword>
<feature type="domain" description="VASt" evidence="8">
    <location>
        <begin position="321"/>
        <end position="492"/>
    </location>
</feature>
<feature type="compositionally biased region" description="Low complexity" evidence="6">
    <location>
        <begin position="32"/>
        <end position="43"/>
    </location>
</feature>
<dbReference type="AlphaFoldDB" id="M5GDL8"/>
<evidence type="ECO:0000256" key="3">
    <source>
        <dbReference type="ARBA" id="ARBA00022692"/>
    </source>
</evidence>
<evidence type="ECO:0000313" key="9">
    <source>
        <dbReference type="EMBL" id="EJU02518.1"/>
    </source>
</evidence>
<feature type="compositionally biased region" description="Polar residues" evidence="6">
    <location>
        <begin position="44"/>
        <end position="53"/>
    </location>
</feature>
<dbReference type="SMART" id="SM00568">
    <property type="entry name" value="GRAM"/>
    <property type="match status" value="1"/>
</dbReference>
<sequence length="707" mass="77258">MGIGALASASLNLSAGMGGSGAPSPVSPPTAPLTASTTNSPTAISSPATSLGPSSRHFRARTNSMSGSEDDEDELSPDALSMELEDEDIPSITGFAVASMKRQQDFHELFPEVGQDDYLIEDYGCALQREILIQGRLYISENHVCFHANIFGWITNFVIPFHTIVQLEKKMTAFVIPNAIGITATNDTKYTFASFLSRDTTYDVMMNIWRLSRPGAESASNSYREGSLLEDQDSDLDGQSMFSKSHGPDEDHLQTAAGIPVNPNDILTPTPANSKTVGNAAVSTSNPSMNHHHHFASTKRSYSSPKPHKVTQCACSQQGEHFPDTCMDAVFPGTLESIYNLMFASGFVKDFMTSEQGLRGLQISDWKPETSGSHLLSRQMTYIKPLNVSIGPKSTKCELKDETMYVDFDDYVTMMTTTRTPDVPSGGVFAVKTRTCLTWAGTTSTRVLVTTMVEWTGRSFIRSIIDKSAIDGQRVYHRDLEQAMRKYINEHRGEFVPEGQIVPTEPASPVEPAQPPLEVLSAPIGVSAKEPSTSRAKLDGMRGLQWLLDTVTGASNVARQSFWGAIDLIGDIIEDWNWTSVLALVVFFLIVSNVWTLMSLRQASRREELTKLRQAEYGRVAGSYGGGSVVLPGDEEKVVAASVATEAVKVFLEEMVGASRQGQIVLPSAGESLSTREEMDMILRALDDIEKRVERMKTSVRELDGAA</sequence>
<dbReference type="InterPro" id="IPR004182">
    <property type="entry name" value="GRAM"/>
</dbReference>
<dbReference type="Gene3D" id="2.30.29.30">
    <property type="entry name" value="Pleckstrin-homology domain (PH domain)/Phosphotyrosine-binding domain (PTB)"/>
    <property type="match status" value="1"/>
</dbReference>
<evidence type="ECO:0000256" key="1">
    <source>
        <dbReference type="ARBA" id="ARBA00004167"/>
    </source>
</evidence>
<dbReference type="InterPro" id="IPR051482">
    <property type="entry name" value="Cholesterol_transport"/>
</dbReference>
<dbReference type="RefSeq" id="XP_040629412.1">
    <property type="nucleotide sequence ID" value="XM_040777214.1"/>
</dbReference>
<dbReference type="GO" id="GO:0005789">
    <property type="term" value="C:endoplasmic reticulum membrane"/>
    <property type="evidence" value="ECO:0007669"/>
    <property type="project" value="TreeGrafter"/>
</dbReference>
<dbReference type="GO" id="GO:0032934">
    <property type="term" value="F:sterol binding"/>
    <property type="evidence" value="ECO:0007669"/>
    <property type="project" value="TreeGrafter"/>
</dbReference>
<dbReference type="GO" id="GO:0032366">
    <property type="term" value="P:intracellular sterol transport"/>
    <property type="evidence" value="ECO:0007669"/>
    <property type="project" value="TreeGrafter"/>
</dbReference>
<dbReference type="GO" id="GO:0140268">
    <property type="term" value="C:endoplasmic reticulum-plasma membrane contact site"/>
    <property type="evidence" value="ECO:0007669"/>
    <property type="project" value="TreeGrafter"/>
</dbReference>
<evidence type="ECO:0000256" key="5">
    <source>
        <dbReference type="ARBA" id="ARBA00023136"/>
    </source>
</evidence>
<dbReference type="InterPro" id="IPR031968">
    <property type="entry name" value="VASt"/>
</dbReference>
<keyword evidence="5 7" id="KW-0472">Membrane</keyword>
<dbReference type="GeneID" id="63692276"/>
<organism evidence="9 10">
    <name type="scientific">Dacryopinax primogenitus (strain DJM 731)</name>
    <name type="common">Brown rot fungus</name>
    <dbReference type="NCBI Taxonomy" id="1858805"/>
    <lineage>
        <taxon>Eukaryota</taxon>
        <taxon>Fungi</taxon>
        <taxon>Dikarya</taxon>
        <taxon>Basidiomycota</taxon>
        <taxon>Agaricomycotina</taxon>
        <taxon>Dacrymycetes</taxon>
        <taxon>Dacrymycetales</taxon>
        <taxon>Dacrymycetaceae</taxon>
        <taxon>Dacryopinax</taxon>
    </lineage>
</organism>
<accession>M5GDL8</accession>
<dbReference type="CDD" id="cd13220">
    <property type="entry name" value="PH-GRAM_GRAMDC"/>
    <property type="match status" value="1"/>
</dbReference>
<keyword evidence="4 7" id="KW-1133">Transmembrane helix</keyword>
<dbReference type="OrthoDB" id="2162691at2759"/>
<proteinExistence type="inferred from homology"/>
<dbReference type="PANTHER" id="PTHR23319:SF4">
    <property type="entry name" value="GRAM DOMAIN CONTAINING 1B, ISOFORM E"/>
    <property type="match status" value="1"/>
</dbReference>
<dbReference type="STRING" id="1858805.M5GDL8"/>
<comment type="subcellular location">
    <subcellularLocation>
        <location evidence="1">Membrane</location>
        <topology evidence="1">Single-pass membrane protein</topology>
    </subcellularLocation>
</comment>
<dbReference type="GO" id="GO:0032541">
    <property type="term" value="C:cortical endoplasmic reticulum"/>
    <property type="evidence" value="ECO:0007669"/>
    <property type="project" value="TreeGrafter"/>
</dbReference>
<feature type="region of interest" description="Disordered" evidence="6">
    <location>
        <begin position="13"/>
        <end position="75"/>
    </location>
</feature>
<name>M5GDL8_DACPD</name>
<evidence type="ECO:0000259" key="8">
    <source>
        <dbReference type="PROSITE" id="PS51778"/>
    </source>
</evidence>
<dbReference type="GO" id="GO:0005886">
    <property type="term" value="C:plasma membrane"/>
    <property type="evidence" value="ECO:0007669"/>
    <property type="project" value="TreeGrafter"/>
</dbReference>
<evidence type="ECO:0000256" key="7">
    <source>
        <dbReference type="SAM" id="Phobius"/>
    </source>
</evidence>
<dbReference type="OMA" id="GSENECV"/>
<dbReference type="HOGENOM" id="CLU_007694_1_1_1"/>
<dbReference type="EMBL" id="JH795861">
    <property type="protein sequence ID" value="EJU02518.1"/>
    <property type="molecule type" value="Genomic_DNA"/>
</dbReference>
<evidence type="ECO:0000256" key="6">
    <source>
        <dbReference type="SAM" id="MobiDB-lite"/>
    </source>
</evidence>
<dbReference type="InterPro" id="IPR011993">
    <property type="entry name" value="PH-like_dom_sf"/>
</dbReference>
<feature type="region of interest" description="Disordered" evidence="6">
    <location>
        <begin position="230"/>
        <end position="306"/>
    </location>
</feature>
<evidence type="ECO:0000256" key="4">
    <source>
        <dbReference type="ARBA" id="ARBA00022989"/>
    </source>
</evidence>